<keyword evidence="9" id="KW-1185">Reference proteome</keyword>
<dbReference type="Pfam" id="PF03180">
    <property type="entry name" value="Lipoprotein_9"/>
    <property type="match status" value="1"/>
</dbReference>
<dbReference type="PANTHER" id="PTHR30429">
    <property type="entry name" value="D-METHIONINE-BINDING LIPOPROTEIN METQ"/>
    <property type="match status" value="1"/>
</dbReference>
<dbReference type="KEGG" id="caz:CARG_07955"/>
<keyword evidence="5" id="KW-0564">Palmitate</keyword>
<evidence type="ECO:0000256" key="3">
    <source>
        <dbReference type="ARBA" id="ARBA00022729"/>
    </source>
</evidence>
<evidence type="ECO:0000256" key="1">
    <source>
        <dbReference type="ARBA" id="ARBA00004635"/>
    </source>
</evidence>
<accession>U3GYD3</accession>
<dbReference type="GeneID" id="78250338"/>
<proteinExistence type="inferred from homology"/>
<protein>
    <recommendedName>
        <fullName evidence="10">Methionine ABC transporter substrate-binding protein</fullName>
    </recommendedName>
</protein>
<dbReference type="eggNOG" id="COG1464">
    <property type="taxonomic scope" value="Bacteria"/>
</dbReference>
<comment type="similarity">
    <text evidence="2">Belongs to the NlpA lipoprotein family.</text>
</comment>
<gene>
    <name evidence="8" type="ORF">CARG_07955</name>
</gene>
<sequence>MSHRNIRRIGALALAGALSLSLAACSNANDGDTIKIGTTDGSKKAWEVFESKAKDEGINLEVVDFSDYTTPNKALSEGNIDVNLFQHLKFLAQYNVGENDTLVPVGSTEIVPLALFWKDHDSLDGIEGQSVVIPSDATNQGRAINVLVQAGLVTLKENGLVTPNPSDIDPAKSKVTVTPVDAAQTPVAYGEGRPAIINNSFLDRAGIDPKSSVFQDDPSSEEAEPYINAFVTREEDQDNENIAKLVEIWQSPEVTEAVAEDSRGTSVPVKRSKEDLKKILERIENSERN</sequence>
<dbReference type="Proteomes" id="UP000016943">
    <property type="component" value="Chromosome"/>
</dbReference>
<dbReference type="EMBL" id="CP006365">
    <property type="protein sequence ID" value="AGU15708.1"/>
    <property type="molecule type" value="Genomic_DNA"/>
</dbReference>
<evidence type="ECO:0000313" key="9">
    <source>
        <dbReference type="Proteomes" id="UP000016943"/>
    </source>
</evidence>
<evidence type="ECO:0000256" key="4">
    <source>
        <dbReference type="ARBA" id="ARBA00023136"/>
    </source>
</evidence>
<evidence type="ECO:0000256" key="5">
    <source>
        <dbReference type="ARBA" id="ARBA00023139"/>
    </source>
</evidence>
<feature type="chain" id="PRO_5004641856" description="Methionine ABC transporter substrate-binding protein" evidence="7">
    <location>
        <begin position="29"/>
        <end position="289"/>
    </location>
</feature>
<feature type="signal peptide" evidence="7">
    <location>
        <begin position="1"/>
        <end position="28"/>
    </location>
</feature>
<dbReference type="HOGENOM" id="CLU_067080_1_1_11"/>
<dbReference type="SUPFAM" id="SSF53850">
    <property type="entry name" value="Periplasmic binding protein-like II"/>
    <property type="match status" value="1"/>
</dbReference>
<keyword evidence="3 7" id="KW-0732">Signal</keyword>
<reference evidence="8 9" key="1">
    <citation type="journal article" date="2013" name="Genome Announc.">
        <title>Whole-Genome Sequence of the Clinical Strain Corynebacterium argentoratense DSM 44202, Isolated from a Human Throat Specimen.</title>
        <authorList>
            <person name="Bomholt C."/>
            <person name="Glaub A."/>
            <person name="Gravermann K."/>
            <person name="Albersmeier A."/>
            <person name="Brinkrolf K."/>
            <person name="Ruckert C."/>
            <person name="Tauch A."/>
        </authorList>
    </citation>
    <scope>NUCLEOTIDE SEQUENCE [LARGE SCALE GENOMIC DNA]</scope>
    <source>
        <strain evidence="8">DSM 44202</strain>
    </source>
</reference>
<name>U3GYD3_9CORY</name>
<keyword evidence="6" id="KW-0449">Lipoprotein</keyword>
<evidence type="ECO:0000256" key="2">
    <source>
        <dbReference type="ARBA" id="ARBA00008973"/>
    </source>
</evidence>
<dbReference type="OrthoDB" id="9812878at2"/>
<dbReference type="GO" id="GO:0016020">
    <property type="term" value="C:membrane"/>
    <property type="evidence" value="ECO:0007669"/>
    <property type="project" value="UniProtKB-SubCell"/>
</dbReference>
<organism evidence="8 9">
    <name type="scientific">Corynebacterium argentoratense DSM 44202</name>
    <dbReference type="NCBI Taxonomy" id="1348662"/>
    <lineage>
        <taxon>Bacteria</taxon>
        <taxon>Bacillati</taxon>
        <taxon>Actinomycetota</taxon>
        <taxon>Actinomycetes</taxon>
        <taxon>Mycobacteriales</taxon>
        <taxon>Corynebacteriaceae</taxon>
        <taxon>Corynebacterium</taxon>
    </lineage>
</organism>
<dbReference type="InterPro" id="IPR004872">
    <property type="entry name" value="Lipoprotein_NlpA"/>
</dbReference>
<dbReference type="STRING" id="1348662.CARG_07955"/>
<dbReference type="AlphaFoldDB" id="U3GYD3"/>
<dbReference type="Gene3D" id="3.40.190.10">
    <property type="entry name" value="Periplasmic binding protein-like II"/>
    <property type="match status" value="2"/>
</dbReference>
<comment type="subcellular location">
    <subcellularLocation>
        <location evidence="1">Membrane</location>
        <topology evidence="1">Lipid-anchor</topology>
    </subcellularLocation>
</comment>
<dbReference type="PANTHER" id="PTHR30429:SF3">
    <property type="entry name" value="LIPOPROTEIN"/>
    <property type="match status" value="1"/>
</dbReference>
<evidence type="ECO:0000256" key="6">
    <source>
        <dbReference type="ARBA" id="ARBA00023288"/>
    </source>
</evidence>
<evidence type="ECO:0000256" key="7">
    <source>
        <dbReference type="SAM" id="SignalP"/>
    </source>
</evidence>
<evidence type="ECO:0008006" key="10">
    <source>
        <dbReference type="Google" id="ProtNLM"/>
    </source>
</evidence>
<dbReference type="PATRIC" id="fig|1348662.3.peg.1573"/>
<keyword evidence="4" id="KW-0472">Membrane</keyword>
<evidence type="ECO:0000313" key="8">
    <source>
        <dbReference type="EMBL" id="AGU15708.1"/>
    </source>
</evidence>
<dbReference type="RefSeq" id="WP_021012098.1">
    <property type="nucleotide sequence ID" value="NC_022198.1"/>
</dbReference>
<dbReference type="PROSITE" id="PS51257">
    <property type="entry name" value="PROKAR_LIPOPROTEIN"/>
    <property type="match status" value="1"/>
</dbReference>